<protein>
    <submittedName>
        <fullName evidence="1">Uncharacterized protein</fullName>
    </submittedName>
</protein>
<accession>A0AAD5D8W4</accession>
<evidence type="ECO:0000313" key="2">
    <source>
        <dbReference type="Proteomes" id="UP001206925"/>
    </source>
</evidence>
<evidence type="ECO:0000313" key="1">
    <source>
        <dbReference type="EMBL" id="KAI7756608.1"/>
    </source>
</evidence>
<comment type="caution">
    <text evidence="1">The sequence shown here is derived from an EMBL/GenBank/DDBJ whole genome shotgun (WGS) entry which is preliminary data.</text>
</comment>
<proteinExistence type="predicted"/>
<gene>
    <name evidence="1" type="ORF">M8C21_006901</name>
</gene>
<dbReference type="AlphaFoldDB" id="A0AAD5D8W4"/>
<reference evidence="1" key="1">
    <citation type="submission" date="2022-06" db="EMBL/GenBank/DDBJ databases">
        <title>Uncovering the hologenomic basis of an extraordinary plant invasion.</title>
        <authorList>
            <person name="Bieker V.C."/>
            <person name="Martin M.D."/>
            <person name="Gilbert T."/>
            <person name="Hodgins K."/>
            <person name="Battlay P."/>
            <person name="Petersen B."/>
            <person name="Wilson J."/>
        </authorList>
    </citation>
    <scope>NUCLEOTIDE SEQUENCE</scope>
    <source>
        <strain evidence="1">AA19_3_7</strain>
        <tissue evidence="1">Leaf</tissue>
    </source>
</reference>
<sequence length="63" mass="6674">MAALHTHLPKPIIQGTGDVKLGALLGVVAQGRPLSYFVNQKIHWGVCQNKATYDDGSNGSAID</sequence>
<dbReference type="EMBL" id="JAMZMK010000332">
    <property type="protein sequence ID" value="KAI7756608.1"/>
    <property type="molecule type" value="Genomic_DNA"/>
</dbReference>
<organism evidence="1 2">
    <name type="scientific">Ambrosia artemisiifolia</name>
    <name type="common">Common ragweed</name>
    <dbReference type="NCBI Taxonomy" id="4212"/>
    <lineage>
        <taxon>Eukaryota</taxon>
        <taxon>Viridiplantae</taxon>
        <taxon>Streptophyta</taxon>
        <taxon>Embryophyta</taxon>
        <taxon>Tracheophyta</taxon>
        <taxon>Spermatophyta</taxon>
        <taxon>Magnoliopsida</taxon>
        <taxon>eudicotyledons</taxon>
        <taxon>Gunneridae</taxon>
        <taxon>Pentapetalae</taxon>
        <taxon>asterids</taxon>
        <taxon>campanulids</taxon>
        <taxon>Asterales</taxon>
        <taxon>Asteraceae</taxon>
        <taxon>Asteroideae</taxon>
        <taxon>Heliantheae alliance</taxon>
        <taxon>Heliantheae</taxon>
        <taxon>Ambrosia</taxon>
    </lineage>
</organism>
<name>A0AAD5D8W4_AMBAR</name>
<keyword evidence="2" id="KW-1185">Reference proteome</keyword>
<dbReference type="Proteomes" id="UP001206925">
    <property type="component" value="Unassembled WGS sequence"/>
</dbReference>